<dbReference type="Gene3D" id="3.20.20.190">
    <property type="entry name" value="Phosphatidylinositol (PI) phosphodiesterase"/>
    <property type="match status" value="1"/>
</dbReference>
<dbReference type="InterPro" id="IPR000909">
    <property type="entry name" value="PLipase_C_PInositol-sp_X_dom"/>
</dbReference>
<evidence type="ECO:0000259" key="9">
    <source>
        <dbReference type="PROSITE" id="PS50004"/>
    </source>
</evidence>
<comment type="subcellular location">
    <subcellularLocation>
        <location evidence="2">Cell membrane</location>
        <topology evidence="2">Peripheral membrane protein</topology>
    </subcellularLocation>
</comment>
<keyword evidence="12" id="KW-1185">Reference proteome</keyword>
<dbReference type="PROSITE" id="PS50008">
    <property type="entry name" value="PIPLC_Y_DOMAIN"/>
    <property type="match status" value="1"/>
</dbReference>
<name>A0A9D4UFP8_ADICA</name>
<dbReference type="InterPro" id="IPR035892">
    <property type="entry name" value="C2_domain_sf"/>
</dbReference>
<dbReference type="CDD" id="cd00275">
    <property type="entry name" value="C2_PLC_like"/>
    <property type="match status" value="1"/>
</dbReference>
<dbReference type="GO" id="GO:0051209">
    <property type="term" value="P:release of sequestered calcium ion into cytosol"/>
    <property type="evidence" value="ECO:0007669"/>
    <property type="project" value="TreeGrafter"/>
</dbReference>
<feature type="domain" description="PI-PLC Y-box" evidence="10">
    <location>
        <begin position="432"/>
        <end position="520"/>
    </location>
</feature>
<dbReference type="SUPFAM" id="SSF51695">
    <property type="entry name" value="PLC-like phosphodiesterases"/>
    <property type="match status" value="1"/>
</dbReference>
<gene>
    <name evidence="11" type="ORF">GOP47_0017385</name>
</gene>
<dbReference type="PRINTS" id="PR00390">
    <property type="entry name" value="PHPHLIPASEC"/>
</dbReference>
<evidence type="ECO:0000256" key="8">
    <source>
        <dbReference type="RuleBase" id="RU361133"/>
    </source>
</evidence>
<evidence type="ECO:0000313" key="11">
    <source>
        <dbReference type="EMBL" id="KAI5066857.1"/>
    </source>
</evidence>
<dbReference type="AlphaFoldDB" id="A0A9D4UFP8"/>
<keyword evidence="5 8" id="KW-0442">Lipid degradation</keyword>
<dbReference type="Pfam" id="PF00168">
    <property type="entry name" value="C2"/>
    <property type="match status" value="1"/>
</dbReference>
<dbReference type="OrthoDB" id="269822at2759"/>
<keyword evidence="7" id="KW-0807">Transducer</keyword>
<dbReference type="InterPro" id="IPR017946">
    <property type="entry name" value="PLC-like_Pdiesterase_TIM-brl"/>
</dbReference>
<sequence length="676" mass="76856">MDDVIMARMIVASHRNLGGRQSSRATIERLARLCGAMVACLPLAELFVPKGSQRRVLPPKCVTAIFEGLADGRDRIGAADVARFLCGTQGEVHADEDQAAQFIARFHEEWDGHHRRPRQHHNHHMHFHHFHGDHRRRSSNNDNLDIATTLDVNEFFDFLLHPDLNPPMQVSKQPTEDMSLPLSHYFIYSSHNSYLTGNQLTSKCSTAPLAKALQAGYRVIELDCWERSGKIMVLHGNTLTRAVPFDECIKVIKENAFVASQYPVIITIENHLPPDLQKRATKLMKEVFGDSLFVPPPEERPPQKFASPEELKMKIIISDTPPKDSLQEQEADDPESVVEVIPDLMASPPVEETDSPPLSPTGLRSRARKHLTKQIGVAADAWHKGTCHFQDDKEIPQTHELAELIYISCEKPSDMRAAPVNGQLVPGDRSIMANISEPQLRKFVKGNPGSLIEYCKNNLGRMYPFGLRFDSSNADPYLAWIHGFQIAALNTQGRDRPCWIARAMFDGNGRCGFVKKPHVLLPGSELTFDQISIMAPKLQLKIKVLMGTDWHKLFDYFKKPDFYVKLALHGMPTDVDKKRTDTIYRSNEPNWENQTFEFLIRVPEIAVLRMEVWEHDRLERDDFVGQACFPVKEIKTGIRSVRLNCRDGDPLNSKLLCWIEKQELPAANHERQFPFL</sequence>
<evidence type="ECO:0000256" key="7">
    <source>
        <dbReference type="ARBA" id="ARBA00023224"/>
    </source>
</evidence>
<evidence type="ECO:0000256" key="5">
    <source>
        <dbReference type="ARBA" id="ARBA00022963"/>
    </source>
</evidence>
<dbReference type="SMART" id="SM00149">
    <property type="entry name" value="PLCYc"/>
    <property type="match status" value="1"/>
</dbReference>
<dbReference type="GO" id="GO:0005886">
    <property type="term" value="C:plasma membrane"/>
    <property type="evidence" value="ECO:0007669"/>
    <property type="project" value="UniProtKB-SubCell"/>
</dbReference>
<evidence type="ECO:0000259" key="10">
    <source>
        <dbReference type="PROSITE" id="PS50008"/>
    </source>
</evidence>
<dbReference type="GO" id="GO:0004435">
    <property type="term" value="F:phosphatidylinositol-4,5-bisphosphate phospholipase C activity"/>
    <property type="evidence" value="ECO:0007669"/>
    <property type="project" value="UniProtKB-EC"/>
</dbReference>
<protein>
    <recommendedName>
        <fullName evidence="3 8">Phosphoinositide phospholipase C</fullName>
        <ecNumber evidence="3 8">3.1.4.11</ecNumber>
    </recommendedName>
</protein>
<dbReference type="PROSITE" id="PS50007">
    <property type="entry name" value="PIPLC_X_DOMAIN"/>
    <property type="match status" value="1"/>
</dbReference>
<dbReference type="PANTHER" id="PTHR10336:SF36">
    <property type="entry name" value="1-PHOSPHATIDYLINOSITOL 4,5-BISPHOSPHATE PHOSPHODIESTERASE BETA-4"/>
    <property type="match status" value="1"/>
</dbReference>
<accession>A0A9D4UFP8</accession>
<dbReference type="Pfam" id="PF00387">
    <property type="entry name" value="PI-PLC-Y"/>
    <property type="match status" value="1"/>
</dbReference>
<feature type="domain" description="C2" evidence="9">
    <location>
        <begin position="522"/>
        <end position="645"/>
    </location>
</feature>
<keyword evidence="6 8" id="KW-0443">Lipid metabolism</keyword>
<organism evidence="11 12">
    <name type="scientific">Adiantum capillus-veneris</name>
    <name type="common">Maidenhair fern</name>
    <dbReference type="NCBI Taxonomy" id="13818"/>
    <lineage>
        <taxon>Eukaryota</taxon>
        <taxon>Viridiplantae</taxon>
        <taxon>Streptophyta</taxon>
        <taxon>Embryophyta</taxon>
        <taxon>Tracheophyta</taxon>
        <taxon>Polypodiopsida</taxon>
        <taxon>Polypodiidae</taxon>
        <taxon>Polypodiales</taxon>
        <taxon>Pteridineae</taxon>
        <taxon>Pteridaceae</taxon>
        <taxon>Vittarioideae</taxon>
        <taxon>Adiantum</taxon>
    </lineage>
</organism>
<dbReference type="Pfam" id="PF00388">
    <property type="entry name" value="PI-PLC-X"/>
    <property type="match status" value="1"/>
</dbReference>
<dbReference type="EC" id="3.1.4.11" evidence="3 8"/>
<evidence type="ECO:0000313" key="12">
    <source>
        <dbReference type="Proteomes" id="UP000886520"/>
    </source>
</evidence>
<evidence type="ECO:0000256" key="2">
    <source>
        <dbReference type="ARBA" id="ARBA00004202"/>
    </source>
</evidence>
<dbReference type="Proteomes" id="UP000886520">
    <property type="component" value="Chromosome 17"/>
</dbReference>
<proteinExistence type="predicted"/>
<dbReference type="PANTHER" id="PTHR10336">
    <property type="entry name" value="PHOSPHOINOSITIDE-SPECIFIC PHOSPHOLIPASE C FAMILY PROTEIN"/>
    <property type="match status" value="1"/>
</dbReference>
<keyword evidence="4 8" id="KW-0378">Hydrolase</keyword>
<dbReference type="SMART" id="SM00239">
    <property type="entry name" value="C2"/>
    <property type="match status" value="1"/>
</dbReference>
<reference evidence="11" key="1">
    <citation type="submission" date="2021-01" db="EMBL/GenBank/DDBJ databases">
        <title>Adiantum capillus-veneris genome.</title>
        <authorList>
            <person name="Fang Y."/>
            <person name="Liao Q."/>
        </authorList>
    </citation>
    <scope>NUCLEOTIDE SEQUENCE</scope>
    <source>
        <strain evidence="11">H3</strain>
        <tissue evidence="11">Leaf</tissue>
    </source>
</reference>
<dbReference type="InterPro" id="IPR001711">
    <property type="entry name" value="PLipase_C_Pinositol-sp_Y"/>
</dbReference>
<dbReference type="InterPro" id="IPR001192">
    <property type="entry name" value="PI-PLC_fam"/>
</dbReference>
<comment type="catalytic activity">
    <reaction evidence="1 8">
        <text>a 1,2-diacyl-sn-glycero-3-phospho-(1D-myo-inositol-4,5-bisphosphate) + H2O = 1D-myo-inositol 1,4,5-trisphosphate + a 1,2-diacyl-sn-glycerol + H(+)</text>
        <dbReference type="Rhea" id="RHEA:33179"/>
        <dbReference type="ChEBI" id="CHEBI:15377"/>
        <dbReference type="ChEBI" id="CHEBI:15378"/>
        <dbReference type="ChEBI" id="CHEBI:17815"/>
        <dbReference type="ChEBI" id="CHEBI:58456"/>
        <dbReference type="ChEBI" id="CHEBI:203600"/>
        <dbReference type="EC" id="3.1.4.11"/>
    </reaction>
</comment>
<dbReference type="EMBL" id="JABFUD020000017">
    <property type="protein sequence ID" value="KAI5066857.1"/>
    <property type="molecule type" value="Genomic_DNA"/>
</dbReference>
<comment type="caution">
    <text evidence="11">The sequence shown here is derived from an EMBL/GenBank/DDBJ whole genome shotgun (WGS) entry which is preliminary data.</text>
</comment>
<dbReference type="Gene3D" id="2.60.40.150">
    <property type="entry name" value="C2 domain"/>
    <property type="match status" value="1"/>
</dbReference>
<dbReference type="InterPro" id="IPR000008">
    <property type="entry name" value="C2_dom"/>
</dbReference>
<evidence type="ECO:0000256" key="3">
    <source>
        <dbReference type="ARBA" id="ARBA00012368"/>
    </source>
</evidence>
<evidence type="ECO:0000256" key="4">
    <source>
        <dbReference type="ARBA" id="ARBA00022801"/>
    </source>
</evidence>
<dbReference type="SMART" id="SM00148">
    <property type="entry name" value="PLCXc"/>
    <property type="match status" value="1"/>
</dbReference>
<dbReference type="SUPFAM" id="SSF49562">
    <property type="entry name" value="C2 domain (Calcium/lipid-binding domain, CaLB)"/>
    <property type="match status" value="1"/>
</dbReference>
<dbReference type="PROSITE" id="PS50004">
    <property type="entry name" value="C2"/>
    <property type="match status" value="1"/>
</dbReference>
<evidence type="ECO:0000256" key="6">
    <source>
        <dbReference type="ARBA" id="ARBA00023098"/>
    </source>
</evidence>
<dbReference type="FunFam" id="2.60.40.150:FF:000328">
    <property type="entry name" value="Phosphoinositide phospholipase C"/>
    <property type="match status" value="1"/>
</dbReference>
<dbReference type="GO" id="GO:0048015">
    <property type="term" value="P:phosphatidylinositol-mediated signaling"/>
    <property type="evidence" value="ECO:0007669"/>
    <property type="project" value="TreeGrafter"/>
</dbReference>
<dbReference type="GO" id="GO:0016042">
    <property type="term" value="P:lipid catabolic process"/>
    <property type="evidence" value="ECO:0007669"/>
    <property type="project" value="UniProtKB-KW"/>
</dbReference>
<evidence type="ECO:0000256" key="1">
    <source>
        <dbReference type="ARBA" id="ARBA00001195"/>
    </source>
</evidence>